<dbReference type="Proteomes" id="UP000236291">
    <property type="component" value="Unassembled WGS sequence"/>
</dbReference>
<reference evidence="1 2" key="1">
    <citation type="journal article" date="2014" name="Am. J. Bot.">
        <title>Genome assembly and annotation for red clover (Trifolium pratense; Fabaceae).</title>
        <authorList>
            <person name="Istvanek J."/>
            <person name="Jaros M."/>
            <person name="Krenek A."/>
            <person name="Repkova J."/>
        </authorList>
    </citation>
    <scope>NUCLEOTIDE SEQUENCE [LARGE SCALE GENOMIC DNA]</scope>
    <source>
        <strain evidence="2">cv. Tatra</strain>
        <tissue evidence="1">Young leaves</tissue>
    </source>
</reference>
<feature type="non-terminal residue" evidence="1">
    <location>
        <position position="37"/>
    </location>
</feature>
<protein>
    <submittedName>
        <fullName evidence="1">Uncharacterized protein</fullName>
    </submittedName>
</protein>
<evidence type="ECO:0000313" key="1">
    <source>
        <dbReference type="EMBL" id="PNX68588.1"/>
    </source>
</evidence>
<proteinExistence type="predicted"/>
<dbReference type="EMBL" id="ASHM01105842">
    <property type="protein sequence ID" value="PNX68588.1"/>
    <property type="molecule type" value="Genomic_DNA"/>
</dbReference>
<reference evidence="1 2" key="2">
    <citation type="journal article" date="2017" name="Front. Plant Sci.">
        <title>Gene Classification and Mining of Molecular Markers Useful in Red Clover (Trifolium pratense) Breeding.</title>
        <authorList>
            <person name="Istvanek J."/>
            <person name="Dluhosova J."/>
            <person name="Dluhos P."/>
            <person name="Patkova L."/>
            <person name="Nedelnik J."/>
            <person name="Repkova J."/>
        </authorList>
    </citation>
    <scope>NUCLEOTIDE SEQUENCE [LARGE SCALE GENOMIC DNA]</scope>
    <source>
        <strain evidence="2">cv. Tatra</strain>
        <tissue evidence="1">Young leaves</tissue>
    </source>
</reference>
<organism evidence="1 2">
    <name type="scientific">Trifolium pratense</name>
    <name type="common">Red clover</name>
    <dbReference type="NCBI Taxonomy" id="57577"/>
    <lineage>
        <taxon>Eukaryota</taxon>
        <taxon>Viridiplantae</taxon>
        <taxon>Streptophyta</taxon>
        <taxon>Embryophyta</taxon>
        <taxon>Tracheophyta</taxon>
        <taxon>Spermatophyta</taxon>
        <taxon>Magnoliopsida</taxon>
        <taxon>eudicotyledons</taxon>
        <taxon>Gunneridae</taxon>
        <taxon>Pentapetalae</taxon>
        <taxon>rosids</taxon>
        <taxon>fabids</taxon>
        <taxon>Fabales</taxon>
        <taxon>Fabaceae</taxon>
        <taxon>Papilionoideae</taxon>
        <taxon>50 kb inversion clade</taxon>
        <taxon>NPAAA clade</taxon>
        <taxon>Hologalegina</taxon>
        <taxon>IRL clade</taxon>
        <taxon>Trifolieae</taxon>
        <taxon>Trifolium</taxon>
    </lineage>
</organism>
<evidence type="ECO:0000313" key="2">
    <source>
        <dbReference type="Proteomes" id="UP000236291"/>
    </source>
</evidence>
<sequence length="37" mass="4067">MIRLENEADVADAVAAGYDKSLISRLTLRPVSRPIPQ</sequence>
<accession>A0A2K3KQM3</accession>
<comment type="caution">
    <text evidence="1">The sequence shown here is derived from an EMBL/GenBank/DDBJ whole genome shotgun (WGS) entry which is preliminary data.</text>
</comment>
<name>A0A2K3KQM3_TRIPR</name>
<dbReference type="AlphaFoldDB" id="A0A2K3KQM3"/>
<gene>
    <name evidence="1" type="ORF">L195_g056253</name>
</gene>